<evidence type="ECO:0000313" key="6">
    <source>
        <dbReference type="Proteomes" id="UP000050424"/>
    </source>
</evidence>
<protein>
    <recommendedName>
        <fullName evidence="4">DNA mismatch repair protein S5 domain-containing protein</fullName>
    </recommendedName>
</protein>
<dbReference type="GO" id="GO:0006298">
    <property type="term" value="P:mismatch repair"/>
    <property type="evidence" value="ECO:0007669"/>
    <property type="project" value="InterPro"/>
</dbReference>
<dbReference type="EMBL" id="LKCW01000218">
    <property type="protein sequence ID" value="KPM36110.1"/>
    <property type="molecule type" value="Genomic_DNA"/>
</dbReference>
<dbReference type="STRING" id="78410.A0A0P7APZ0"/>
<evidence type="ECO:0000256" key="3">
    <source>
        <dbReference type="SAM" id="MobiDB-lite"/>
    </source>
</evidence>
<feature type="region of interest" description="Disordered" evidence="3">
    <location>
        <begin position="363"/>
        <end position="386"/>
    </location>
</feature>
<dbReference type="GO" id="GO:0005524">
    <property type="term" value="F:ATP binding"/>
    <property type="evidence" value="ECO:0007669"/>
    <property type="project" value="InterPro"/>
</dbReference>
<proteinExistence type="inferred from homology"/>
<dbReference type="GO" id="GO:0061982">
    <property type="term" value="P:meiosis I cell cycle process"/>
    <property type="evidence" value="ECO:0007669"/>
    <property type="project" value="UniProtKB-ARBA"/>
</dbReference>
<dbReference type="FunFam" id="3.30.565.10:FF:000017">
    <property type="entry name" value="PMS1 homolog 1, mismatch repair system component"/>
    <property type="match status" value="1"/>
</dbReference>
<dbReference type="SMART" id="SM01340">
    <property type="entry name" value="DNA_mis_repair"/>
    <property type="match status" value="1"/>
</dbReference>
<gene>
    <name evidence="5" type="ORF">AK830_g10473</name>
</gene>
<dbReference type="Proteomes" id="UP000050424">
    <property type="component" value="Unassembled WGS sequence"/>
</dbReference>
<keyword evidence="6" id="KW-1185">Reference proteome</keyword>
<accession>A0A0P7APZ0</accession>
<dbReference type="PROSITE" id="PS00058">
    <property type="entry name" value="DNA_MISMATCH_REPAIR_1"/>
    <property type="match status" value="1"/>
</dbReference>
<reference evidence="5 6" key="1">
    <citation type="submission" date="2015-09" db="EMBL/GenBank/DDBJ databases">
        <title>Draft genome of a European isolate of the apple canker pathogen Neonectria ditissima.</title>
        <authorList>
            <person name="Gomez-Cortecero A."/>
            <person name="Harrison R.J."/>
            <person name="Armitage A.D."/>
        </authorList>
    </citation>
    <scope>NUCLEOTIDE SEQUENCE [LARGE SCALE GENOMIC DNA]</scope>
    <source>
        <strain evidence="5 6">R09/05</strain>
    </source>
</reference>
<organism evidence="5 6">
    <name type="scientific">Neonectria ditissima</name>
    <dbReference type="NCBI Taxonomy" id="78410"/>
    <lineage>
        <taxon>Eukaryota</taxon>
        <taxon>Fungi</taxon>
        <taxon>Dikarya</taxon>
        <taxon>Ascomycota</taxon>
        <taxon>Pezizomycotina</taxon>
        <taxon>Sordariomycetes</taxon>
        <taxon>Hypocreomycetidae</taxon>
        <taxon>Hypocreales</taxon>
        <taxon>Nectriaceae</taxon>
        <taxon>Neonectria</taxon>
    </lineage>
</organism>
<dbReference type="GO" id="GO:0140664">
    <property type="term" value="F:ATP-dependent DNA damage sensor activity"/>
    <property type="evidence" value="ECO:0007669"/>
    <property type="project" value="InterPro"/>
</dbReference>
<feature type="region of interest" description="Disordered" evidence="3">
    <location>
        <begin position="565"/>
        <end position="584"/>
    </location>
</feature>
<dbReference type="NCBIfam" id="TIGR00585">
    <property type="entry name" value="mutl"/>
    <property type="match status" value="1"/>
</dbReference>
<dbReference type="PANTHER" id="PTHR10073">
    <property type="entry name" value="DNA MISMATCH REPAIR PROTEIN MLH, PMS, MUTL"/>
    <property type="match status" value="1"/>
</dbReference>
<dbReference type="InterPro" id="IPR038973">
    <property type="entry name" value="MutL/Mlh/Pms-like"/>
</dbReference>
<dbReference type="SUPFAM" id="SSF55874">
    <property type="entry name" value="ATPase domain of HSP90 chaperone/DNA topoisomerase II/histidine kinase"/>
    <property type="match status" value="1"/>
</dbReference>
<dbReference type="PANTHER" id="PTHR10073:SF41">
    <property type="entry name" value="MISMATCH REPAIR PROTEIN, PUTATIVE (AFU_ORTHOLOGUE AFUA_8G05820)-RELATED"/>
    <property type="match status" value="1"/>
</dbReference>
<evidence type="ECO:0000256" key="2">
    <source>
        <dbReference type="ARBA" id="ARBA00022763"/>
    </source>
</evidence>
<dbReference type="Gene3D" id="3.30.565.10">
    <property type="entry name" value="Histidine kinase-like ATPase, C-terminal domain"/>
    <property type="match status" value="1"/>
</dbReference>
<feature type="domain" description="DNA mismatch repair protein S5" evidence="4">
    <location>
        <begin position="218"/>
        <end position="360"/>
    </location>
</feature>
<dbReference type="InterPro" id="IPR014762">
    <property type="entry name" value="DNA_mismatch_repair_CS"/>
</dbReference>
<evidence type="ECO:0000256" key="1">
    <source>
        <dbReference type="ARBA" id="ARBA00006082"/>
    </source>
</evidence>
<evidence type="ECO:0000259" key="4">
    <source>
        <dbReference type="SMART" id="SM01340"/>
    </source>
</evidence>
<dbReference type="Gene3D" id="3.30.230.10">
    <property type="match status" value="1"/>
</dbReference>
<keyword evidence="2" id="KW-0227">DNA damage</keyword>
<dbReference type="GO" id="GO:0032389">
    <property type="term" value="C:MutLalpha complex"/>
    <property type="evidence" value="ECO:0007669"/>
    <property type="project" value="TreeGrafter"/>
</dbReference>
<sequence length="807" mass="86758">MAISALPLSTTRLLGSTVVITNPVSLVKELIDNGVDAGATSIDVSISPNTVDKIQVRDNGRGIQVDDFDLLGRRAHTSKLRKFEELETKAGQSLGFRGEALASANSLAIVKVTTKTARDPVASLLLLKFSDGGVKKKNPVAAPVGTTVQALQLFENVPVRKHMALKESRKTLLSIKRLLETYAIALPRIRLSLKVSGDHQKSWSYSPSSSSANAREAATQIFGHSLVSQCVEVTASLSTGGTGTSLGTTWGTLSALLPRNDGQLREITGKRQFISVDSRPILSSRGTGKKIVTMFKKELALALDSGELLTSLSNPFMQLSIDCNPGSYDPNVSPLKDEVMFKDEQGLLDSFQALCARVYKPGGSSVSTKQSQSGSKPHDGISGTDKQFAGSQLGMLDVNSQLGLGSKATPVDVNTFEDIDDFPIDLELLESFDDELEGIIGTSGNTSQGAVEFKIQPAPSCPQANAKVSSVTDSLQTISAMMRTRTTVNLARKQSDNSDEGSTLGLVPVQVVPRRESPTAPNETRSRPDDNDVAPLHRLEDIGLYFQPKKDQPIEIASDETATLGNAHGEEPNIPDPTKPRELGRRPLMELTDSMLNTLRNEDEEEEEPIQPGTTNFSSPEPDLLLPHNAIRGLVVPLTRRGPGVAGGELGLTSDERHWTGLLSSRTPPGSAVRTQRRAHAAFDTSPARDEFAALQTPPSSDTLPPARVSRPSTLIHRGASHTGIQRMSRGVGGLPENVFGDDELTQAVTSFGNGSSGESDERFMNEQPNRNLIFGKGSSTVSRLDELDLHLKSTAKRHEGLEHKRG</sequence>
<dbReference type="Pfam" id="PF13589">
    <property type="entry name" value="HATPase_c_3"/>
    <property type="match status" value="1"/>
</dbReference>
<dbReference type="OrthoDB" id="10263226at2759"/>
<dbReference type="AlphaFoldDB" id="A0A0P7APZ0"/>
<dbReference type="GO" id="GO:0030983">
    <property type="term" value="F:mismatched DNA binding"/>
    <property type="evidence" value="ECO:0007669"/>
    <property type="project" value="InterPro"/>
</dbReference>
<comment type="caution">
    <text evidence="5">The sequence shown here is derived from an EMBL/GenBank/DDBJ whole genome shotgun (WGS) entry which is preliminary data.</text>
</comment>
<dbReference type="InterPro" id="IPR014721">
    <property type="entry name" value="Ribsml_uS5_D2-typ_fold_subgr"/>
</dbReference>
<dbReference type="InterPro" id="IPR020568">
    <property type="entry name" value="Ribosomal_Su5_D2-typ_SF"/>
</dbReference>
<feature type="region of interest" description="Disordered" evidence="3">
    <location>
        <begin position="492"/>
        <end position="535"/>
    </location>
</feature>
<dbReference type="Pfam" id="PF01119">
    <property type="entry name" value="DNA_mis_repair"/>
    <property type="match status" value="1"/>
</dbReference>
<comment type="similarity">
    <text evidence="1">Belongs to the DNA mismatch repair MutL/HexB family.</text>
</comment>
<feature type="region of interest" description="Disordered" evidence="3">
    <location>
        <begin position="602"/>
        <end position="622"/>
    </location>
</feature>
<evidence type="ECO:0000313" key="5">
    <source>
        <dbReference type="EMBL" id="KPM36110.1"/>
    </source>
</evidence>
<dbReference type="GO" id="GO:0016887">
    <property type="term" value="F:ATP hydrolysis activity"/>
    <property type="evidence" value="ECO:0007669"/>
    <property type="project" value="InterPro"/>
</dbReference>
<dbReference type="InterPro" id="IPR036890">
    <property type="entry name" value="HATPase_C_sf"/>
</dbReference>
<dbReference type="InterPro" id="IPR013507">
    <property type="entry name" value="DNA_mismatch_S5_2-like"/>
</dbReference>
<dbReference type="InterPro" id="IPR002099">
    <property type="entry name" value="MutL/Mlh/PMS"/>
</dbReference>
<name>A0A0P7APZ0_9HYPO</name>
<dbReference type="SUPFAM" id="SSF54211">
    <property type="entry name" value="Ribosomal protein S5 domain 2-like"/>
    <property type="match status" value="1"/>
</dbReference>
<feature type="compositionally biased region" description="Basic and acidic residues" evidence="3">
    <location>
        <begin position="524"/>
        <end position="535"/>
    </location>
</feature>
<feature type="compositionally biased region" description="Low complexity" evidence="3">
    <location>
        <begin position="363"/>
        <end position="375"/>
    </location>
</feature>